<dbReference type="PANTHER" id="PTHR48032">
    <property type="entry name" value="RNA-BINDING PROTEIN MUSASHI HOMOLOG RBP6"/>
    <property type="match status" value="1"/>
</dbReference>
<evidence type="ECO:0000259" key="4">
    <source>
        <dbReference type="PROSITE" id="PS50102"/>
    </source>
</evidence>
<proteinExistence type="predicted"/>
<evidence type="ECO:0000256" key="1">
    <source>
        <dbReference type="ARBA" id="ARBA00022737"/>
    </source>
</evidence>
<reference evidence="5 6" key="1">
    <citation type="submission" date="2023-10" db="EMBL/GenBank/DDBJ databases">
        <title>Comparative genomics analysis reveals potential genetic determinants of host preference in Cryptosporidium xiaoi.</title>
        <authorList>
            <person name="Xiao L."/>
            <person name="Li J."/>
        </authorList>
    </citation>
    <scope>NUCLEOTIDE SEQUENCE [LARGE SCALE GENOMIC DNA]</scope>
    <source>
        <strain evidence="5 6">52996</strain>
    </source>
</reference>
<dbReference type="GO" id="GO:0003729">
    <property type="term" value="F:mRNA binding"/>
    <property type="evidence" value="ECO:0007669"/>
    <property type="project" value="TreeGrafter"/>
</dbReference>
<organism evidence="5 6">
    <name type="scientific">Cryptosporidium xiaoi</name>
    <dbReference type="NCBI Taxonomy" id="659607"/>
    <lineage>
        <taxon>Eukaryota</taxon>
        <taxon>Sar</taxon>
        <taxon>Alveolata</taxon>
        <taxon>Apicomplexa</taxon>
        <taxon>Conoidasida</taxon>
        <taxon>Coccidia</taxon>
        <taxon>Eucoccidiorida</taxon>
        <taxon>Eimeriorina</taxon>
        <taxon>Cryptosporidiidae</taxon>
        <taxon>Cryptosporidium</taxon>
    </lineage>
</organism>
<dbReference type="SMART" id="SM00360">
    <property type="entry name" value="RRM"/>
    <property type="match status" value="2"/>
</dbReference>
<keyword evidence="6" id="KW-1185">Reference proteome</keyword>
<evidence type="ECO:0000313" key="5">
    <source>
        <dbReference type="EMBL" id="KAK6587798.1"/>
    </source>
</evidence>
<dbReference type="InterPro" id="IPR012677">
    <property type="entry name" value="Nucleotide-bd_a/b_plait_sf"/>
</dbReference>
<dbReference type="InterPro" id="IPR000504">
    <property type="entry name" value="RRM_dom"/>
</dbReference>
<gene>
    <name evidence="5" type="ORF">RS030_81174</name>
</gene>
<dbReference type="GO" id="GO:0006417">
    <property type="term" value="P:regulation of translation"/>
    <property type="evidence" value="ECO:0007669"/>
    <property type="project" value="TreeGrafter"/>
</dbReference>
<sequence>MESGRIFVGGLHQQVTSSTLIDYFSKYGTVVDAIIMYDNVSGRSRGFGFVTFKDPDIVKTVQKTIPHIILGKIVDCKKASPKEKNTSIKEFSNENNKVDYSFYSLQECNIIVNDENINYLNINNINGHESPNCNNRSKNTSKIFVGGLPDLTLEEFKTYFHRFGNIKDAVLITDKQSGRPRGFGFVTFEDIYAVNKVTKHYTNHYLKGKWVECKKALPKDEINLSLS</sequence>
<dbReference type="Pfam" id="PF00076">
    <property type="entry name" value="RRM_1"/>
    <property type="match status" value="2"/>
</dbReference>
<dbReference type="Gene3D" id="3.30.70.330">
    <property type="match status" value="2"/>
</dbReference>
<protein>
    <submittedName>
        <fullName evidence="5">RNA recognition motif (RRM)-containing</fullName>
    </submittedName>
</protein>
<feature type="domain" description="RRM" evidence="4">
    <location>
        <begin position="4"/>
        <end position="81"/>
    </location>
</feature>
<keyword evidence="2 3" id="KW-0694">RNA-binding</keyword>
<accession>A0AAV9XSR6</accession>
<dbReference type="PANTHER" id="PTHR48032:SF12">
    <property type="entry name" value="RRM DOMAIN-CONTAINING PROTEIN"/>
    <property type="match status" value="1"/>
</dbReference>
<evidence type="ECO:0000313" key="6">
    <source>
        <dbReference type="Proteomes" id="UP001311799"/>
    </source>
</evidence>
<dbReference type="InterPro" id="IPR035979">
    <property type="entry name" value="RBD_domain_sf"/>
</dbReference>
<evidence type="ECO:0000256" key="2">
    <source>
        <dbReference type="ARBA" id="ARBA00022884"/>
    </source>
</evidence>
<keyword evidence="1" id="KW-0677">Repeat</keyword>
<comment type="caution">
    <text evidence="5">The sequence shown here is derived from an EMBL/GenBank/DDBJ whole genome shotgun (WGS) entry which is preliminary data.</text>
</comment>
<dbReference type="SUPFAM" id="SSF54928">
    <property type="entry name" value="RNA-binding domain, RBD"/>
    <property type="match status" value="2"/>
</dbReference>
<dbReference type="AlphaFoldDB" id="A0AAV9XSR6"/>
<name>A0AAV9XSR6_9CRYT</name>
<dbReference type="Proteomes" id="UP001311799">
    <property type="component" value="Unassembled WGS sequence"/>
</dbReference>
<feature type="domain" description="RRM" evidence="4">
    <location>
        <begin position="141"/>
        <end position="218"/>
    </location>
</feature>
<dbReference type="EMBL" id="JAWDEY010000036">
    <property type="protein sequence ID" value="KAK6587798.1"/>
    <property type="molecule type" value="Genomic_DNA"/>
</dbReference>
<evidence type="ECO:0000256" key="3">
    <source>
        <dbReference type="PROSITE-ProRule" id="PRU00176"/>
    </source>
</evidence>
<dbReference type="PROSITE" id="PS50102">
    <property type="entry name" value="RRM"/>
    <property type="match status" value="2"/>
</dbReference>